<evidence type="ECO:0000313" key="4">
    <source>
        <dbReference type="Proteomes" id="UP001280629"/>
    </source>
</evidence>
<reference evidence="3 4" key="1">
    <citation type="submission" date="2023-06" db="EMBL/GenBank/DDBJ databases">
        <title>Sporosarcina sp. nov., isolated from Korean traditional fermented seafood 'Jeotgal'.</title>
        <authorList>
            <person name="Yang A.-I."/>
            <person name="Shin N.-R."/>
        </authorList>
    </citation>
    <scope>NUCLEOTIDE SEQUENCE [LARGE SCALE GENOMIC DNA]</scope>
    <source>
        <strain evidence="3 4">KCTC3840</strain>
    </source>
</reference>
<evidence type="ECO:0000259" key="1">
    <source>
        <dbReference type="Pfam" id="PF02317"/>
    </source>
</evidence>
<dbReference type="InterPro" id="IPR028939">
    <property type="entry name" value="P5C_Rdtase_cat_N"/>
</dbReference>
<dbReference type="InterPro" id="IPR003421">
    <property type="entry name" value="Opine_DH"/>
</dbReference>
<dbReference type="InterPro" id="IPR036291">
    <property type="entry name" value="NAD(P)-bd_dom_sf"/>
</dbReference>
<comment type="caution">
    <text evidence="3">The sequence shown here is derived from an EMBL/GenBank/DDBJ whole genome shotgun (WGS) entry which is preliminary data.</text>
</comment>
<sequence>MEKKLKWTIIGGGNGGQTTTGHLGMMGFDVTIYDIFEETIQAIKDQGGVHLTDALNGFGEVKCATTDMEEALRDADVVFVTVPATAHASVAKSCAPYLKDGQIVVLNPAATFGSLVFRKVLDDEGCTANVTLGETNTLLYGCRIVKPGMTQVFGLKNRILMAALPATETDRVVEMLQTAFPQFEGCESILVTSFDNTNPILHPATTLLNTGTIESDREWFFYIDGFTPSIGRYVEKMDEERMNIGKALGLDLLSCLQQLEVEYDVYKDTLAESVSSNPVYLDITGQKTLETRYLTEDIPMGLVPFIELGKMLDLPTVHMETIVTLGQLMLDRDLMKGARTLENLGIDGLSSDEFLEFVHTGRK</sequence>
<keyword evidence="4" id="KW-1185">Reference proteome</keyword>
<proteinExistence type="predicted"/>
<dbReference type="InterPro" id="IPR008927">
    <property type="entry name" value="6-PGluconate_DH-like_C_sf"/>
</dbReference>
<dbReference type="SUPFAM" id="SSF48179">
    <property type="entry name" value="6-phosphogluconate dehydrogenase C-terminal domain-like"/>
    <property type="match status" value="1"/>
</dbReference>
<feature type="domain" description="Pyrroline-5-carboxylate reductase catalytic N-terminal" evidence="2">
    <location>
        <begin position="8"/>
        <end position="105"/>
    </location>
</feature>
<dbReference type="Pfam" id="PF02317">
    <property type="entry name" value="Octopine_DH"/>
    <property type="match status" value="1"/>
</dbReference>
<dbReference type="InterPro" id="IPR013328">
    <property type="entry name" value="6PGD_dom2"/>
</dbReference>
<dbReference type="Gene3D" id="1.10.1040.10">
    <property type="entry name" value="N-(1-d-carboxylethyl)-l-norvaline Dehydrogenase, domain 2"/>
    <property type="match status" value="1"/>
</dbReference>
<evidence type="ECO:0000259" key="2">
    <source>
        <dbReference type="Pfam" id="PF03807"/>
    </source>
</evidence>
<gene>
    <name evidence="3" type="ORF">QT716_02125</name>
</gene>
<dbReference type="SUPFAM" id="SSF51735">
    <property type="entry name" value="NAD(P)-binding Rossmann-fold domains"/>
    <property type="match status" value="1"/>
</dbReference>
<dbReference type="RefSeq" id="WP_317934117.1">
    <property type="nucleotide sequence ID" value="NZ_JAUBDH010000001.1"/>
</dbReference>
<dbReference type="PANTHER" id="PTHR38015">
    <property type="entry name" value="BLR6086 PROTEIN"/>
    <property type="match status" value="1"/>
</dbReference>
<dbReference type="EMBL" id="JAUBDH010000001">
    <property type="protein sequence ID" value="MDW0108840.1"/>
    <property type="molecule type" value="Genomic_DNA"/>
</dbReference>
<organism evidence="3 4">
    <name type="scientific">Sporosarcina aquimarina</name>
    <dbReference type="NCBI Taxonomy" id="114975"/>
    <lineage>
        <taxon>Bacteria</taxon>
        <taxon>Bacillati</taxon>
        <taxon>Bacillota</taxon>
        <taxon>Bacilli</taxon>
        <taxon>Bacillales</taxon>
        <taxon>Caryophanaceae</taxon>
        <taxon>Sporosarcina</taxon>
    </lineage>
</organism>
<dbReference type="Pfam" id="PF03807">
    <property type="entry name" value="F420_oxidored"/>
    <property type="match status" value="1"/>
</dbReference>
<feature type="domain" description="Opine dehydrogenase" evidence="1">
    <location>
        <begin position="186"/>
        <end position="329"/>
    </location>
</feature>
<dbReference type="Proteomes" id="UP001280629">
    <property type="component" value="Unassembled WGS sequence"/>
</dbReference>
<accession>A0ABU4FVV8</accession>
<protein>
    <submittedName>
        <fullName evidence="3">NAD/NADP octopine/nopaline dehydrogenase family protein</fullName>
    </submittedName>
</protein>
<dbReference type="PANTHER" id="PTHR38015:SF1">
    <property type="entry name" value="OPINE DEHYDROGENASE DOMAIN-CONTAINING PROTEIN"/>
    <property type="match status" value="1"/>
</dbReference>
<dbReference type="InterPro" id="IPR051729">
    <property type="entry name" value="Opine/Lysopine_DH"/>
</dbReference>
<evidence type="ECO:0000313" key="3">
    <source>
        <dbReference type="EMBL" id="MDW0108840.1"/>
    </source>
</evidence>
<name>A0ABU4FVV8_9BACL</name>
<dbReference type="Gene3D" id="3.40.50.720">
    <property type="entry name" value="NAD(P)-binding Rossmann-like Domain"/>
    <property type="match status" value="1"/>
</dbReference>